<dbReference type="GO" id="GO:0005782">
    <property type="term" value="C:peroxisomal matrix"/>
    <property type="evidence" value="ECO:0007669"/>
    <property type="project" value="UniProtKB-SubCell"/>
</dbReference>
<feature type="compositionally biased region" description="Basic and acidic residues" evidence="13">
    <location>
        <begin position="118"/>
        <end position="130"/>
    </location>
</feature>
<dbReference type="SUPFAM" id="SSF54637">
    <property type="entry name" value="Thioesterase/thiol ester dehydrase-isomerase"/>
    <property type="match status" value="2"/>
</dbReference>
<dbReference type="Gene3D" id="3.90.530.10">
    <property type="entry name" value="XPA C-terminal domain"/>
    <property type="match status" value="1"/>
</dbReference>
<keyword evidence="7" id="KW-0378">Hydrolase</keyword>
<name>A0A165NAE4_9AGAM</name>
<keyword evidence="10" id="KW-0234">DNA repair</keyword>
<dbReference type="GO" id="GO:0006637">
    <property type="term" value="P:acyl-CoA metabolic process"/>
    <property type="evidence" value="ECO:0007669"/>
    <property type="project" value="InterPro"/>
</dbReference>
<dbReference type="InterPro" id="IPR049450">
    <property type="entry name" value="ACOT8-like_C"/>
</dbReference>
<evidence type="ECO:0000256" key="2">
    <source>
        <dbReference type="ARBA" id="ARBA00005548"/>
    </source>
</evidence>
<keyword evidence="18" id="KW-1185">Reference proteome</keyword>
<evidence type="ECO:0000259" key="15">
    <source>
        <dbReference type="Pfam" id="PF13622"/>
    </source>
</evidence>
<evidence type="ECO:0000313" key="18">
    <source>
        <dbReference type="Proteomes" id="UP000076761"/>
    </source>
</evidence>
<sequence>MTEASSSTRLATPPRGEGSAPALPLTPEHVKRIEINRLLAKAKQREREQESSSSSILNANSKRPLGVVPATSNSPTAPQQRPLQRDSRLGKYFEYDLSKMANSKGGFLIEDDNEVNEDLTRKERERERQRAQQNLDPPIFLDPKLNPKCRDCGSIDIDQTFKKIFGCLVCNKCKNDKPEKYSLLTKTECKEDYLLTDAELRDQELLPHLLKANPHKSTYANMMLFLRYQVEEFAWNKWGSPEALDTEWERREGEKKKKKNKKFEQGLKELRRRTREGVWQKRKDAEHKHVFGVVEKGSDGVGKQQYDDRLYRISATATILHGTAVSLKPDNSAANVFSKYHLSRLISLSLLRWSTTSMSEGQAEHERISTSLDVEQIDVNLFRSKSLWLPVRSRGVFGGQVISQAVISATKCVNPAFGLHSLHCYFLTSASPAVPILYYVERLREGRSYSTRSVKAAQNGKIVFIMLCSFQKPELWQPERHWPIPEVPPPEECELEEDFYLREANRADNEKLKNILLDYRDERIKSPVSIRTVAREGRPVGNSVTMYMYWMQAKSVPKYDAPYQKAILGYLSDLYFIAVSANTLGLKRLSRGPDALGMLSTLDHSIYYYSDDFDCGDSLLYVISSPRAGSGRGVVHGQMYTRTGKLVAVMSQEGVVRADRQAPKEETKARL</sequence>
<dbReference type="EMBL" id="KV425642">
    <property type="protein sequence ID" value="KZT19381.1"/>
    <property type="molecule type" value="Genomic_DNA"/>
</dbReference>
<evidence type="ECO:0000313" key="17">
    <source>
        <dbReference type="EMBL" id="KZT19381.1"/>
    </source>
</evidence>
<evidence type="ECO:0000256" key="7">
    <source>
        <dbReference type="ARBA" id="ARBA00022801"/>
    </source>
</evidence>
<proteinExistence type="inferred from homology"/>
<dbReference type="GO" id="GO:0008270">
    <property type="term" value="F:zinc ion binding"/>
    <property type="evidence" value="ECO:0007669"/>
    <property type="project" value="UniProtKB-KW"/>
</dbReference>
<dbReference type="AlphaFoldDB" id="A0A165NAE4"/>
<dbReference type="CDD" id="cd03444">
    <property type="entry name" value="Thioesterase_II_repeat1"/>
    <property type="match status" value="1"/>
</dbReference>
<keyword evidence="8" id="KW-0862">Zinc</keyword>
<dbReference type="Pfam" id="PF13622">
    <property type="entry name" value="4HBT_3"/>
    <property type="match status" value="1"/>
</dbReference>
<evidence type="ECO:0000259" key="14">
    <source>
        <dbReference type="Pfam" id="PF05181"/>
    </source>
</evidence>
<feature type="region of interest" description="Disordered" evidence="13">
    <location>
        <begin position="118"/>
        <end position="139"/>
    </location>
</feature>
<keyword evidence="11" id="KW-0539">Nucleus</keyword>
<dbReference type="Proteomes" id="UP000076761">
    <property type="component" value="Unassembled WGS sequence"/>
</dbReference>
<dbReference type="PANTHER" id="PTHR11066:SF34">
    <property type="entry name" value="ACYL-COENZYME A THIOESTERASE 8"/>
    <property type="match status" value="1"/>
</dbReference>
<dbReference type="CDD" id="cd21077">
    <property type="entry name" value="DBD_Rad14"/>
    <property type="match status" value="1"/>
</dbReference>
<evidence type="ECO:0000256" key="1">
    <source>
        <dbReference type="ARBA" id="ARBA00004123"/>
    </source>
</evidence>
<evidence type="ECO:0000256" key="3">
    <source>
        <dbReference type="ARBA" id="ARBA00006538"/>
    </source>
</evidence>
<protein>
    <recommendedName>
        <fullName evidence="12">DNA repair protein RAD14</fullName>
    </recommendedName>
</protein>
<dbReference type="InterPro" id="IPR009061">
    <property type="entry name" value="DNA-bd_dom_put_sf"/>
</dbReference>
<dbReference type="STRING" id="1314782.A0A165NAE4"/>
<feature type="domain" description="Acyl-CoA thioesterase-like C-terminal" evidence="16">
    <location>
        <begin position="543"/>
        <end position="656"/>
    </location>
</feature>
<evidence type="ECO:0000256" key="10">
    <source>
        <dbReference type="ARBA" id="ARBA00023204"/>
    </source>
</evidence>
<dbReference type="GO" id="GO:0009062">
    <property type="term" value="P:fatty acid catabolic process"/>
    <property type="evidence" value="ECO:0007669"/>
    <property type="project" value="TreeGrafter"/>
</dbReference>
<reference evidence="17 18" key="1">
    <citation type="journal article" date="2016" name="Mol. Biol. Evol.">
        <title>Comparative Genomics of Early-Diverging Mushroom-Forming Fungi Provides Insights into the Origins of Lignocellulose Decay Capabilities.</title>
        <authorList>
            <person name="Nagy L.G."/>
            <person name="Riley R."/>
            <person name="Tritt A."/>
            <person name="Adam C."/>
            <person name="Daum C."/>
            <person name="Floudas D."/>
            <person name="Sun H."/>
            <person name="Yadav J.S."/>
            <person name="Pangilinan J."/>
            <person name="Larsson K.H."/>
            <person name="Matsuura K."/>
            <person name="Barry K."/>
            <person name="Labutti K."/>
            <person name="Kuo R."/>
            <person name="Ohm R.A."/>
            <person name="Bhattacharya S.S."/>
            <person name="Shirouzu T."/>
            <person name="Yoshinaga Y."/>
            <person name="Martin F.M."/>
            <person name="Grigoriev I.V."/>
            <person name="Hibbett D.S."/>
        </authorList>
    </citation>
    <scope>NUCLEOTIDE SEQUENCE [LARGE SCALE GENOMIC DNA]</scope>
    <source>
        <strain evidence="17 18">HHB14362 ss-1</strain>
    </source>
</reference>
<evidence type="ECO:0000256" key="13">
    <source>
        <dbReference type="SAM" id="MobiDB-lite"/>
    </source>
</evidence>
<keyword evidence="4" id="KW-0479">Metal-binding</keyword>
<feature type="region of interest" description="Disordered" evidence="13">
    <location>
        <begin position="1"/>
        <end position="87"/>
    </location>
</feature>
<dbReference type="InterPro" id="IPR003703">
    <property type="entry name" value="Acyl_CoA_thio"/>
</dbReference>
<dbReference type="InterPro" id="IPR022658">
    <property type="entry name" value="XPA_CS"/>
</dbReference>
<dbReference type="InParanoid" id="A0A165NAE4"/>
<evidence type="ECO:0000256" key="4">
    <source>
        <dbReference type="ARBA" id="ARBA00022723"/>
    </source>
</evidence>
<feature type="compositionally biased region" description="Polar residues" evidence="13">
    <location>
        <begin position="1"/>
        <end position="10"/>
    </location>
</feature>
<dbReference type="FunFam" id="3.90.530.10:FF:000003">
    <property type="entry name" value="Dna repair rad14 protein"/>
    <property type="match status" value="1"/>
</dbReference>
<evidence type="ECO:0000256" key="6">
    <source>
        <dbReference type="ARBA" id="ARBA00022771"/>
    </source>
</evidence>
<evidence type="ECO:0000256" key="11">
    <source>
        <dbReference type="ARBA" id="ARBA00023242"/>
    </source>
</evidence>
<dbReference type="Pfam" id="PF05181">
    <property type="entry name" value="XPA_C"/>
    <property type="match status" value="1"/>
</dbReference>
<dbReference type="GO" id="GO:0006289">
    <property type="term" value="P:nucleotide-excision repair"/>
    <property type="evidence" value="ECO:0007669"/>
    <property type="project" value="InterPro"/>
</dbReference>
<dbReference type="InterPro" id="IPR042171">
    <property type="entry name" value="Acyl-CoA_hotdog"/>
</dbReference>
<dbReference type="PANTHER" id="PTHR11066">
    <property type="entry name" value="ACYL-COA THIOESTERASE"/>
    <property type="match status" value="1"/>
</dbReference>
<dbReference type="PROSITE" id="PS00753">
    <property type="entry name" value="XPA_2"/>
    <property type="match status" value="1"/>
</dbReference>
<evidence type="ECO:0000256" key="9">
    <source>
        <dbReference type="ARBA" id="ARBA00023125"/>
    </source>
</evidence>
<dbReference type="GO" id="GO:0003684">
    <property type="term" value="F:damaged DNA binding"/>
    <property type="evidence" value="ECO:0007669"/>
    <property type="project" value="InterPro"/>
</dbReference>
<dbReference type="InterPro" id="IPR029069">
    <property type="entry name" value="HotDog_dom_sf"/>
</dbReference>
<dbReference type="Pfam" id="PF20789">
    <property type="entry name" value="4HBT_3C"/>
    <property type="match status" value="1"/>
</dbReference>
<evidence type="ECO:0000256" key="8">
    <source>
        <dbReference type="ARBA" id="ARBA00022833"/>
    </source>
</evidence>
<dbReference type="InterPro" id="IPR000465">
    <property type="entry name" value="XPA/RAD14"/>
</dbReference>
<keyword evidence="9" id="KW-0238">DNA-binding</keyword>
<feature type="domain" description="XPA C-terminal" evidence="14">
    <location>
        <begin position="180"/>
        <end position="230"/>
    </location>
</feature>
<dbReference type="GO" id="GO:0047617">
    <property type="term" value="F:fatty acyl-CoA hydrolase activity"/>
    <property type="evidence" value="ECO:0007669"/>
    <property type="project" value="InterPro"/>
</dbReference>
<evidence type="ECO:0000256" key="5">
    <source>
        <dbReference type="ARBA" id="ARBA00022763"/>
    </source>
</evidence>
<comment type="similarity">
    <text evidence="2">Belongs to the XPA family.</text>
</comment>
<feature type="domain" description="Acyl-CoA thioesterase-like N-terminal HotDog" evidence="15">
    <location>
        <begin position="393"/>
        <end position="471"/>
    </location>
</feature>
<keyword evidence="5" id="KW-0227">DNA damage</keyword>
<organism evidence="17 18">
    <name type="scientific">Neolentinus lepideus HHB14362 ss-1</name>
    <dbReference type="NCBI Taxonomy" id="1314782"/>
    <lineage>
        <taxon>Eukaryota</taxon>
        <taxon>Fungi</taxon>
        <taxon>Dikarya</taxon>
        <taxon>Basidiomycota</taxon>
        <taxon>Agaricomycotina</taxon>
        <taxon>Agaricomycetes</taxon>
        <taxon>Gloeophyllales</taxon>
        <taxon>Gloeophyllaceae</taxon>
        <taxon>Neolentinus</taxon>
    </lineage>
</organism>
<dbReference type="CDD" id="cd03445">
    <property type="entry name" value="Thioesterase_II_repeat2"/>
    <property type="match status" value="1"/>
</dbReference>
<dbReference type="InterPro" id="IPR022656">
    <property type="entry name" value="XPA_C"/>
</dbReference>
<feature type="compositionally biased region" description="Polar residues" evidence="13">
    <location>
        <begin position="70"/>
        <end position="82"/>
    </location>
</feature>
<evidence type="ECO:0000256" key="12">
    <source>
        <dbReference type="ARBA" id="ARBA00072989"/>
    </source>
</evidence>
<dbReference type="InterPro" id="IPR049449">
    <property type="entry name" value="TesB_ACOT8-like_N"/>
</dbReference>
<gene>
    <name evidence="17" type="ORF">NEOLEDRAFT_1245887</name>
</gene>
<dbReference type="InterPro" id="IPR037129">
    <property type="entry name" value="XPA_sf"/>
</dbReference>
<keyword evidence="6" id="KW-0863">Zinc-finger</keyword>
<accession>A0A165NAE4</accession>
<dbReference type="GO" id="GO:0005634">
    <property type="term" value="C:nucleus"/>
    <property type="evidence" value="ECO:0007669"/>
    <property type="project" value="UniProtKB-SubCell"/>
</dbReference>
<comment type="subcellular location">
    <subcellularLocation>
        <location evidence="1">Nucleus</location>
    </subcellularLocation>
</comment>
<dbReference type="Gene3D" id="2.40.160.210">
    <property type="entry name" value="Acyl-CoA thioesterase, double hotdog domain"/>
    <property type="match status" value="1"/>
</dbReference>
<dbReference type="NCBIfam" id="TIGR00598">
    <property type="entry name" value="rad14"/>
    <property type="match status" value="1"/>
</dbReference>
<dbReference type="OrthoDB" id="68328at2759"/>
<evidence type="ECO:0000259" key="16">
    <source>
        <dbReference type="Pfam" id="PF20789"/>
    </source>
</evidence>
<comment type="similarity">
    <text evidence="3">Belongs to the C/M/P thioester hydrolase family.</text>
</comment>
<dbReference type="SUPFAM" id="SSF46955">
    <property type="entry name" value="Putative DNA-binding domain"/>
    <property type="match status" value="1"/>
</dbReference>